<evidence type="ECO:0000313" key="2">
    <source>
        <dbReference type="Proteomes" id="UP000198211"/>
    </source>
</evidence>
<comment type="caution">
    <text evidence="1">The sequence shown here is derived from an EMBL/GenBank/DDBJ whole genome shotgun (WGS) entry which is preliminary data.</text>
</comment>
<evidence type="ECO:0000313" key="1">
    <source>
        <dbReference type="EMBL" id="OWZ08787.1"/>
    </source>
</evidence>
<gene>
    <name evidence="1" type="ORF">PHMEG_00018620</name>
</gene>
<dbReference type="GO" id="GO:0003676">
    <property type="term" value="F:nucleic acid binding"/>
    <property type="evidence" value="ECO:0007669"/>
    <property type="project" value="InterPro"/>
</dbReference>
<dbReference type="OrthoDB" id="117847at2759"/>
<dbReference type="Proteomes" id="UP000198211">
    <property type="component" value="Unassembled WGS sequence"/>
</dbReference>
<dbReference type="InterPro" id="IPR039537">
    <property type="entry name" value="Retrotran_Ty1/copia-like"/>
</dbReference>
<dbReference type="InterPro" id="IPR012337">
    <property type="entry name" value="RNaseH-like_sf"/>
</dbReference>
<dbReference type="AlphaFoldDB" id="A0A225VVG0"/>
<keyword evidence="2" id="KW-1185">Reference proteome</keyword>
<sequence length="323" mass="36640">MDRGQWFKSSLGERPVWLEDLMPHVISCTQPNSVMLNITMKGTLTLYVKGSRQEHTLKLTDVYYEENVVHNLLSYGTLDMLGVFVQSSTWETRFGGLGRRRVVFDVDLRKKVLVVQGFVKLQKAPNGVIIAVLEEEAHGTELSPDVQQGTLLDFHKRLGHLNWKRFHKFKSLGSRSRITSKAKQSKNRLSKKDSGAHSPIDCIVGVICSDLKEPMTPKIRLRNRYMFNFVDHKNNYVRVFLANMKDQAAKKFEHFLIAKTDSGGEYENVDVFCKTTNVAMQRSEANNQASSGKSERMHGSVMNMARCMIFACGLPLSFLGDAM</sequence>
<reference evidence="2" key="1">
    <citation type="submission" date="2017-03" db="EMBL/GenBank/DDBJ databases">
        <title>Phytopthora megakarya and P. palmivora, two closely related causual agents of cacao black pod achieved similar genome size and gene model numbers by different mechanisms.</title>
        <authorList>
            <person name="Ali S."/>
            <person name="Shao J."/>
            <person name="Larry D.J."/>
            <person name="Kronmiller B."/>
            <person name="Shen D."/>
            <person name="Strem M.D."/>
            <person name="Melnick R.L."/>
            <person name="Guiltinan M.J."/>
            <person name="Tyler B.M."/>
            <person name="Meinhardt L.W."/>
            <person name="Bailey B.A."/>
        </authorList>
    </citation>
    <scope>NUCLEOTIDE SEQUENCE [LARGE SCALE GENOMIC DNA]</scope>
    <source>
        <strain evidence="2">zdho120</strain>
    </source>
</reference>
<dbReference type="PANTHER" id="PTHR42648">
    <property type="entry name" value="TRANSPOSASE, PUTATIVE-RELATED"/>
    <property type="match status" value="1"/>
</dbReference>
<dbReference type="Gene3D" id="3.30.420.10">
    <property type="entry name" value="Ribonuclease H-like superfamily/Ribonuclease H"/>
    <property type="match status" value="1"/>
</dbReference>
<organism evidence="1 2">
    <name type="scientific">Phytophthora megakarya</name>
    <dbReference type="NCBI Taxonomy" id="4795"/>
    <lineage>
        <taxon>Eukaryota</taxon>
        <taxon>Sar</taxon>
        <taxon>Stramenopiles</taxon>
        <taxon>Oomycota</taxon>
        <taxon>Peronosporomycetes</taxon>
        <taxon>Peronosporales</taxon>
        <taxon>Peronosporaceae</taxon>
        <taxon>Phytophthora</taxon>
    </lineage>
</organism>
<proteinExistence type="predicted"/>
<name>A0A225VVG0_9STRA</name>
<dbReference type="EMBL" id="NBNE01003024">
    <property type="protein sequence ID" value="OWZ08787.1"/>
    <property type="molecule type" value="Genomic_DNA"/>
</dbReference>
<dbReference type="InterPro" id="IPR036397">
    <property type="entry name" value="RNaseH_sf"/>
</dbReference>
<accession>A0A225VVG0</accession>
<dbReference type="PANTHER" id="PTHR42648:SF28">
    <property type="entry name" value="TRANSPOSON-ENCODED PROTEIN WITH RIBONUCLEASE H-LIKE AND RETROVIRUS ZINC FINGER-LIKE DOMAINS"/>
    <property type="match status" value="1"/>
</dbReference>
<dbReference type="SUPFAM" id="SSF53098">
    <property type="entry name" value="Ribonuclease H-like"/>
    <property type="match status" value="1"/>
</dbReference>
<protein>
    <submittedName>
        <fullName evidence="1">Uncharacterized protein</fullName>
    </submittedName>
</protein>